<accession>A0ABU8X014</accession>
<evidence type="ECO:0000313" key="2">
    <source>
        <dbReference type="Proteomes" id="UP001367030"/>
    </source>
</evidence>
<reference evidence="1 2" key="1">
    <citation type="submission" date="2024-03" db="EMBL/GenBank/DDBJ databases">
        <title>Novel species of the genus Variovorax.</title>
        <authorList>
            <person name="Liu Q."/>
            <person name="Xin Y.-H."/>
        </authorList>
    </citation>
    <scope>NUCLEOTIDE SEQUENCE [LARGE SCALE GENOMIC DNA]</scope>
    <source>
        <strain evidence="1 2">KACC 18901</strain>
    </source>
</reference>
<dbReference type="RefSeq" id="WP_340333243.1">
    <property type="nucleotide sequence ID" value="NZ_JBBKZS010000001.1"/>
</dbReference>
<evidence type="ECO:0000313" key="1">
    <source>
        <dbReference type="EMBL" id="MEJ8853135.1"/>
    </source>
</evidence>
<dbReference type="EMBL" id="JBBKZS010000001">
    <property type="protein sequence ID" value="MEJ8853135.1"/>
    <property type="molecule type" value="Genomic_DNA"/>
</dbReference>
<keyword evidence="2" id="KW-1185">Reference proteome</keyword>
<dbReference type="Proteomes" id="UP001367030">
    <property type="component" value="Unassembled WGS sequence"/>
</dbReference>
<organism evidence="1 2">
    <name type="scientific">Variovorax robiniae</name>
    <dbReference type="NCBI Taxonomy" id="1836199"/>
    <lineage>
        <taxon>Bacteria</taxon>
        <taxon>Pseudomonadati</taxon>
        <taxon>Pseudomonadota</taxon>
        <taxon>Betaproteobacteria</taxon>
        <taxon>Burkholderiales</taxon>
        <taxon>Comamonadaceae</taxon>
        <taxon>Variovorax</taxon>
    </lineage>
</organism>
<proteinExistence type="predicted"/>
<comment type="caution">
    <text evidence="1">The sequence shown here is derived from an EMBL/GenBank/DDBJ whole genome shotgun (WGS) entry which is preliminary data.</text>
</comment>
<sequence length="534" mass="56473">MDQALQQARLAHGAGDLARRDAALAAAATQGRVLAVALLAPPASTLVWGEPAQRFEVSHVQASPALLLPALAAAMLANDRHALRALLMPGVFAAAQASGHGLAHASCWTQLGDLLANAILGGRHSPSAREACEQAIAATTDTALDPDARHALLLPLAALLDALARQDAAALPALLLDAFERHRAFYADPARDGLTLGMAAWELSACAALAQQRFGIDLAPLREFPALCEHVAPAPSATLSLQLPTRTMPTIRQAGWQADIDGIPRSTRQTQATADAVRITATGSFGIDHWQADFRLDASAPDLPVDSLLTASDILARQLDDTPSDDAQERAWQGQLLAEALAALDAALAAPDGQSLDRERLLARRAVYVNLLALHAGIPEVDARRQALAMAEAIKAQVQPLLEALAQDPDGAVLHTLRPRPGDAALAFTPTRAATFAEAAERMWAAGPRVPAAAPGSRVVCHVAPAGMLADDNELSSHFPGGYRALAPELQPQRVWVAWKVIAPGASDGMAYDGLVWLGDHWAWFPKPFRWLKT</sequence>
<gene>
    <name evidence="1" type="ORF">WKW79_01060</name>
</gene>
<protein>
    <submittedName>
        <fullName evidence="1">Imm49 family immunity protein</fullName>
    </submittedName>
</protein>
<name>A0ABU8X014_9BURK</name>